<dbReference type="InterPro" id="IPR010869">
    <property type="entry name" value="DUF1501"/>
</dbReference>
<evidence type="ECO:0000313" key="1">
    <source>
        <dbReference type="EMBL" id="QDV09531.1"/>
    </source>
</evidence>
<dbReference type="SUPFAM" id="SSF53649">
    <property type="entry name" value="Alkaline phosphatase-like"/>
    <property type="match status" value="1"/>
</dbReference>
<accession>A0A518EZM7</accession>
<sequence length="475" mass="51390">MIDRPTTRREMLRQVLRTSAGGLGALALGDALMRDGLAQSSLPFLTHAPKAKRVIWLFMAGAPSQFELFEPKETLQKLNGQTLPPSLAAGKRFAFIDGARAKLLGSARKFAQHGECGAPVSELLPNIAGIVDKLTFLRGVQAKEINHGPAKLFMNTGFGQFGRPSCGSWTLYGLGSEAEDLPGFVVLQSGSRGPRGGSALWGNGFLPSGVAGTPFRGQGDPVLDLGNPPGVDAEEQADFFRTVAALDRASGDAAGRRMEPEGLSARIASYELAHRMQSSTPDLVDLAQEPESVRKLYGVEGDAPSFARNCLLARRLVERGSRFVQLYHADWDHHGDGNNHLGKPLEDRCREVDQASAALVLDLEQRGLLEDTLVIWGGEFGRTPLGEVRNFIGRDHHIGAFTLWMAGGGLKPGYSHGETDEIGFAPVSGAMDIHDLHATILHLLGIDHERLTFRSQGRDYRLTDVHGRVQTDLIA</sequence>
<dbReference type="RefSeq" id="WP_145204051.1">
    <property type="nucleotide sequence ID" value="NZ_CP036434.1"/>
</dbReference>
<organism evidence="1 2">
    <name type="scientific">Saltatorellus ferox</name>
    <dbReference type="NCBI Taxonomy" id="2528018"/>
    <lineage>
        <taxon>Bacteria</taxon>
        <taxon>Pseudomonadati</taxon>
        <taxon>Planctomycetota</taxon>
        <taxon>Planctomycetia</taxon>
        <taxon>Planctomycetia incertae sedis</taxon>
        <taxon>Saltatorellus</taxon>
    </lineage>
</organism>
<dbReference type="OrthoDB" id="127333at2"/>
<dbReference type="InterPro" id="IPR017850">
    <property type="entry name" value="Alkaline_phosphatase_core_sf"/>
</dbReference>
<dbReference type="AlphaFoldDB" id="A0A518EZM7"/>
<dbReference type="Pfam" id="PF07394">
    <property type="entry name" value="DUF1501"/>
    <property type="match status" value="1"/>
</dbReference>
<name>A0A518EZM7_9BACT</name>
<dbReference type="Proteomes" id="UP000320390">
    <property type="component" value="Chromosome"/>
</dbReference>
<dbReference type="Gene3D" id="3.40.720.10">
    <property type="entry name" value="Alkaline Phosphatase, subunit A"/>
    <property type="match status" value="1"/>
</dbReference>
<evidence type="ECO:0000313" key="2">
    <source>
        <dbReference type="Proteomes" id="UP000320390"/>
    </source>
</evidence>
<protein>
    <recommendedName>
        <fullName evidence="3">Sulfatase</fullName>
    </recommendedName>
</protein>
<keyword evidence="2" id="KW-1185">Reference proteome</keyword>
<dbReference type="PANTHER" id="PTHR43737">
    <property type="entry name" value="BLL7424 PROTEIN"/>
    <property type="match status" value="1"/>
</dbReference>
<evidence type="ECO:0008006" key="3">
    <source>
        <dbReference type="Google" id="ProtNLM"/>
    </source>
</evidence>
<dbReference type="EMBL" id="CP036434">
    <property type="protein sequence ID" value="QDV09531.1"/>
    <property type="molecule type" value="Genomic_DNA"/>
</dbReference>
<proteinExistence type="predicted"/>
<gene>
    <name evidence="1" type="ORF">Poly30_50890</name>
</gene>
<dbReference type="PANTHER" id="PTHR43737:SF1">
    <property type="entry name" value="DUF1501 DOMAIN-CONTAINING PROTEIN"/>
    <property type="match status" value="1"/>
</dbReference>
<reference evidence="1 2" key="1">
    <citation type="submission" date="2019-02" db="EMBL/GenBank/DDBJ databases">
        <title>Deep-cultivation of Planctomycetes and their phenomic and genomic characterization uncovers novel biology.</title>
        <authorList>
            <person name="Wiegand S."/>
            <person name="Jogler M."/>
            <person name="Boedeker C."/>
            <person name="Pinto D."/>
            <person name="Vollmers J."/>
            <person name="Rivas-Marin E."/>
            <person name="Kohn T."/>
            <person name="Peeters S.H."/>
            <person name="Heuer A."/>
            <person name="Rast P."/>
            <person name="Oberbeckmann S."/>
            <person name="Bunk B."/>
            <person name="Jeske O."/>
            <person name="Meyerdierks A."/>
            <person name="Storesund J.E."/>
            <person name="Kallscheuer N."/>
            <person name="Luecker S."/>
            <person name="Lage O.M."/>
            <person name="Pohl T."/>
            <person name="Merkel B.J."/>
            <person name="Hornburger P."/>
            <person name="Mueller R.-W."/>
            <person name="Bruemmer F."/>
            <person name="Labrenz M."/>
            <person name="Spormann A.M."/>
            <person name="Op den Camp H."/>
            <person name="Overmann J."/>
            <person name="Amann R."/>
            <person name="Jetten M.S.M."/>
            <person name="Mascher T."/>
            <person name="Medema M.H."/>
            <person name="Devos D.P."/>
            <person name="Kaster A.-K."/>
            <person name="Ovreas L."/>
            <person name="Rohde M."/>
            <person name="Galperin M.Y."/>
            <person name="Jogler C."/>
        </authorList>
    </citation>
    <scope>NUCLEOTIDE SEQUENCE [LARGE SCALE GENOMIC DNA]</scope>
    <source>
        <strain evidence="1 2">Poly30</strain>
    </source>
</reference>